<evidence type="ECO:0000313" key="5">
    <source>
        <dbReference type="Proteomes" id="UP000030747"/>
    </source>
</evidence>
<sequence length="430" mass="45088">MLPATAAAARSSRKAAAASSFALLQQIRCASKDIRFGSEARMQMLAGCNRLADAVGVTLGPKGRNVLLQQPFGAPKITKDGVTVAKAIELQHKTENLGAQLLRQVAAAANDAAGDGTTTATVLGRAIFKEGCKAIDAGMNPMDILRGELLLLLRCCCCCAAAALLLLRCCCCAAAALLLLLLCGGCRPLAVCAWVRGGGRGRRCRCCSCGCCCSRSSAFAAAAAAAAGIKLAVAEVLRRLSAARKEVSTREEIVAVAAISSNGDTEVGQLIAAAIEKVGREGNITVAEGRGLQHELEVVEGLRFERGFLSPFFVSDNQQQKAILQNPYLLLLDKKLQQLQLLLPALEFVLQKQAALLIVAEDVDSEALATLVVNKLRLGLRVCAVKSPGFGDSRKAQLYDLATLTGAKVVGDDLPSVGDEKLDIVSMLGK</sequence>
<dbReference type="InterPro" id="IPR027413">
    <property type="entry name" value="GROEL-like_equatorial_sf"/>
</dbReference>
<dbReference type="OrthoDB" id="1733909at2759"/>
<dbReference type="InterPro" id="IPR027409">
    <property type="entry name" value="GroEL-like_apical_dom_sf"/>
</dbReference>
<dbReference type="Pfam" id="PF00118">
    <property type="entry name" value="Cpn60_TCP1"/>
    <property type="match status" value="2"/>
</dbReference>
<dbReference type="AlphaFoldDB" id="U6L1G4"/>
<evidence type="ECO:0000256" key="2">
    <source>
        <dbReference type="ARBA" id="ARBA00023186"/>
    </source>
</evidence>
<feature type="non-terminal residue" evidence="4">
    <location>
        <position position="430"/>
    </location>
</feature>
<dbReference type="GO" id="GO:0042026">
    <property type="term" value="P:protein refolding"/>
    <property type="evidence" value="ECO:0007669"/>
    <property type="project" value="InterPro"/>
</dbReference>
<dbReference type="Gene3D" id="3.30.260.10">
    <property type="entry name" value="TCP-1-like chaperonin intermediate domain"/>
    <property type="match status" value="1"/>
</dbReference>
<dbReference type="VEuPathDB" id="ToxoDB:ETH_00026225"/>
<dbReference type="InterPro" id="IPR002423">
    <property type="entry name" value="Cpn60/GroEL/TCP-1"/>
</dbReference>
<dbReference type="InterPro" id="IPR001844">
    <property type="entry name" value="Cpn60/GroEL"/>
</dbReference>
<evidence type="ECO:0000256" key="1">
    <source>
        <dbReference type="ARBA" id="ARBA00006607"/>
    </source>
</evidence>
<dbReference type="GO" id="GO:0005524">
    <property type="term" value="F:ATP binding"/>
    <property type="evidence" value="ECO:0007669"/>
    <property type="project" value="InterPro"/>
</dbReference>
<reference evidence="4" key="1">
    <citation type="submission" date="2013-10" db="EMBL/GenBank/DDBJ databases">
        <title>Genomic analysis of the causative agents of coccidiosis in chickens.</title>
        <authorList>
            <person name="Reid A.J."/>
            <person name="Blake D."/>
            <person name="Billington K."/>
            <person name="Browne H."/>
            <person name="Dunn M."/>
            <person name="Hung S."/>
            <person name="Kawahara F."/>
            <person name="Miranda-Saavedra D."/>
            <person name="Mourier T."/>
            <person name="Nagra H."/>
            <person name="Otto T.D."/>
            <person name="Rawlings N."/>
            <person name="Sanchez A."/>
            <person name="Sanders M."/>
            <person name="Subramaniam C."/>
            <person name="Tay Y."/>
            <person name="Dear P."/>
            <person name="Doerig C."/>
            <person name="Gruber A."/>
            <person name="Parkinson J."/>
            <person name="Shirley M."/>
            <person name="Wan K.L."/>
            <person name="Berriman M."/>
            <person name="Tomley F."/>
            <person name="Pain A."/>
        </authorList>
    </citation>
    <scope>NUCLEOTIDE SEQUENCE [LARGE SCALE GENOMIC DNA]</scope>
    <source>
        <strain evidence="4">Houghton</strain>
    </source>
</reference>
<dbReference type="GO" id="GO:0140662">
    <property type="term" value="F:ATP-dependent protein folding chaperone"/>
    <property type="evidence" value="ECO:0007669"/>
    <property type="project" value="InterPro"/>
</dbReference>
<dbReference type="SUPFAM" id="SSF52029">
    <property type="entry name" value="GroEL apical domain-like"/>
    <property type="match status" value="1"/>
</dbReference>
<gene>
    <name evidence="4" type="ORF">ETH_00026225</name>
</gene>
<dbReference type="SUPFAM" id="SSF48592">
    <property type="entry name" value="GroEL equatorial domain-like"/>
    <property type="match status" value="1"/>
</dbReference>
<accession>U6L1G4</accession>
<dbReference type="PANTHER" id="PTHR45633">
    <property type="entry name" value="60 KDA HEAT SHOCK PROTEIN, MITOCHONDRIAL"/>
    <property type="match status" value="1"/>
</dbReference>
<protein>
    <submittedName>
        <fullName evidence="4">Heat shock protein 60, putative</fullName>
    </submittedName>
</protein>
<keyword evidence="4" id="KW-0346">Stress response</keyword>
<keyword evidence="5" id="KW-1185">Reference proteome</keyword>
<dbReference type="InterPro" id="IPR027410">
    <property type="entry name" value="TCP-1-like_intermed_sf"/>
</dbReference>
<name>U6L1G4_EIMTE</name>
<dbReference type="Proteomes" id="UP000030747">
    <property type="component" value="Unassembled WGS sequence"/>
</dbReference>
<dbReference type="Gene3D" id="3.50.7.10">
    <property type="entry name" value="GroEL"/>
    <property type="match status" value="1"/>
</dbReference>
<proteinExistence type="inferred from homology"/>
<evidence type="ECO:0000256" key="3">
    <source>
        <dbReference type="RuleBase" id="RU000418"/>
    </source>
</evidence>
<comment type="similarity">
    <text evidence="1 3">Belongs to the chaperonin (HSP60) family.</text>
</comment>
<organism evidence="4 5">
    <name type="scientific">Eimeria tenella</name>
    <name type="common">Coccidian parasite</name>
    <dbReference type="NCBI Taxonomy" id="5802"/>
    <lineage>
        <taxon>Eukaryota</taxon>
        <taxon>Sar</taxon>
        <taxon>Alveolata</taxon>
        <taxon>Apicomplexa</taxon>
        <taxon>Conoidasida</taxon>
        <taxon>Coccidia</taxon>
        <taxon>Eucoccidiorida</taxon>
        <taxon>Eimeriorina</taxon>
        <taxon>Eimeriidae</taxon>
        <taxon>Eimeria</taxon>
    </lineage>
</organism>
<dbReference type="FunFam" id="3.50.7.10:FF:000001">
    <property type="entry name" value="60 kDa chaperonin"/>
    <property type="match status" value="1"/>
</dbReference>
<dbReference type="EMBL" id="HG676775">
    <property type="protein sequence ID" value="CDJ44257.1"/>
    <property type="molecule type" value="Genomic_DNA"/>
</dbReference>
<dbReference type="Gene3D" id="1.10.560.10">
    <property type="entry name" value="GroEL-like equatorial domain"/>
    <property type="match status" value="2"/>
</dbReference>
<keyword evidence="2" id="KW-0143">Chaperone</keyword>
<dbReference type="GeneID" id="25254341"/>
<dbReference type="VEuPathDB" id="ToxoDB:ETH2_1585300"/>
<evidence type="ECO:0000313" key="4">
    <source>
        <dbReference type="EMBL" id="CDJ44257.1"/>
    </source>
</evidence>
<dbReference type="PRINTS" id="PR00298">
    <property type="entry name" value="CHAPERONIN60"/>
</dbReference>
<reference evidence="4" key="2">
    <citation type="submission" date="2013-10" db="EMBL/GenBank/DDBJ databases">
        <authorList>
            <person name="Aslett M."/>
        </authorList>
    </citation>
    <scope>NUCLEOTIDE SEQUENCE [LARGE SCALE GENOMIC DNA]</scope>
    <source>
        <strain evidence="4">Houghton</strain>
    </source>
</reference>
<dbReference type="RefSeq" id="XP_013235006.1">
    <property type="nucleotide sequence ID" value="XM_013379552.1"/>
</dbReference>